<sequence>MLGSIRDTLLTVQNELSNGVERLRVNVTPTLAVQRCPVETINELVNTSAGSDLLLKYQTQLDQMQTVSDEGVRLANLCSTRLGRAQQMCRERADAVLNIDTFLRSIQDVDKRIREIGKQVEKLQRFCDQTELAFAHLEGLCMVVRAEEEVELIRERARVVASLVPPVTPPPSVFPPPAVQASDTVRAQQEEVMLEEFLSKP</sequence>
<dbReference type="AlphaFoldDB" id="A0AAF3ED40"/>
<evidence type="ECO:0000313" key="2">
    <source>
        <dbReference type="WBParaSite" id="MBELARI_LOCUS11885"/>
    </source>
</evidence>
<dbReference type="Proteomes" id="UP000887575">
    <property type="component" value="Unassembled WGS sequence"/>
</dbReference>
<reference evidence="2" key="1">
    <citation type="submission" date="2024-02" db="UniProtKB">
        <authorList>
            <consortium name="WormBaseParasite"/>
        </authorList>
    </citation>
    <scope>IDENTIFICATION</scope>
</reference>
<organism evidence="1 2">
    <name type="scientific">Mesorhabditis belari</name>
    <dbReference type="NCBI Taxonomy" id="2138241"/>
    <lineage>
        <taxon>Eukaryota</taxon>
        <taxon>Metazoa</taxon>
        <taxon>Ecdysozoa</taxon>
        <taxon>Nematoda</taxon>
        <taxon>Chromadorea</taxon>
        <taxon>Rhabditida</taxon>
        <taxon>Rhabditina</taxon>
        <taxon>Rhabditomorpha</taxon>
        <taxon>Rhabditoidea</taxon>
        <taxon>Rhabditidae</taxon>
        <taxon>Mesorhabditinae</taxon>
        <taxon>Mesorhabditis</taxon>
    </lineage>
</organism>
<keyword evidence="1" id="KW-1185">Reference proteome</keyword>
<dbReference type="WBParaSite" id="MBELARI_LOCUS11885">
    <property type="protein sequence ID" value="MBELARI_LOCUS11885"/>
    <property type="gene ID" value="MBELARI_LOCUS11885"/>
</dbReference>
<protein>
    <submittedName>
        <fullName evidence="2">Uncharacterized protein</fullName>
    </submittedName>
</protein>
<name>A0AAF3ED40_9BILA</name>
<accession>A0AAF3ED40</accession>
<evidence type="ECO:0000313" key="1">
    <source>
        <dbReference type="Proteomes" id="UP000887575"/>
    </source>
</evidence>
<proteinExistence type="predicted"/>